<proteinExistence type="predicted"/>
<sequence length="672" mass="75012">MAQDRHYSSDFSQLDSSSSLAETSATSGSHNDTLIVVGMDFGTTHSGVSWAINEGDKKVRLITDWRNPQATNANQEKVPSKISYRDGHVHHWGYEVSIKEESFKWIKILLEPEQKYSHTVDEVKHSNQLLTQLGMTADQVVRDYLRELWAYTRENIRKRIDEDDWESIFQRRVTLTVPAIWSHQAKDRTLRAAKEAGLPDDIHIVTEPEAAALATLKSKAAENTIQSGDAFVVCDAGGGTVDLISYKVKSTKPLQLVECAIGDGGLCGSVFLDMAFERYIIGLVGQEAYAGIKQANKNKMLRDFEFGVKRAFDGSDDKDYSVDLKGIDDNEEEGIVDDTIPLKLNVLRTIFDHIYCSIDTLVQNQVQEVQGKGLVVKSILLVGGFGGNRYIHNRLEATYGSQNIRVLQVDDAWSAICRGACLWGLEQPLSTRLADGNPWNSRLGAASQVGLGTVAARISKYSYGIPIMEPFDPRMHDWRDRFVDPATGQLMATDQMLWMLKRGETYQIGKTLDFSFSRAVDGIGWRSKGLRSFEETLYVSEQPVPSNRMDDSVKALCGVRFDVPERVIRRDTSSYRSPVEKGKWRNAEFNIIVRLRSGTLSFMACYGEIPLGYTEVGKGAQTALAVHIKRGECPGVLSSTVTTHTGRLASKLPGNEEARSYPGDRREVEDEE</sequence>
<name>A0ACC2JVB5_9PEZI</name>
<evidence type="ECO:0000313" key="2">
    <source>
        <dbReference type="Proteomes" id="UP001153332"/>
    </source>
</evidence>
<organism evidence="1 2">
    <name type="scientific">Lasiodiplodia mahajangana</name>
    <dbReference type="NCBI Taxonomy" id="1108764"/>
    <lineage>
        <taxon>Eukaryota</taxon>
        <taxon>Fungi</taxon>
        <taxon>Dikarya</taxon>
        <taxon>Ascomycota</taxon>
        <taxon>Pezizomycotina</taxon>
        <taxon>Dothideomycetes</taxon>
        <taxon>Dothideomycetes incertae sedis</taxon>
        <taxon>Botryosphaeriales</taxon>
        <taxon>Botryosphaeriaceae</taxon>
        <taxon>Lasiodiplodia</taxon>
    </lineage>
</organism>
<comment type="caution">
    <text evidence="1">The sequence shown here is derived from an EMBL/GenBank/DDBJ whole genome shotgun (WGS) entry which is preliminary data.</text>
</comment>
<dbReference type="Proteomes" id="UP001153332">
    <property type="component" value="Unassembled WGS sequence"/>
</dbReference>
<reference evidence="1" key="1">
    <citation type="submission" date="2022-12" db="EMBL/GenBank/DDBJ databases">
        <title>Genome Sequence of Lasiodiplodia mahajangana.</title>
        <authorList>
            <person name="Buettner E."/>
        </authorList>
    </citation>
    <scope>NUCLEOTIDE SEQUENCE</scope>
    <source>
        <strain evidence="1">VT137</strain>
    </source>
</reference>
<protein>
    <submittedName>
        <fullName evidence="1">Uncharacterized protein</fullName>
    </submittedName>
</protein>
<gene>
    <name evidence="1" type="ORF">O1611_g2287</name>
</gene>
<accession>A0ACC2JVB5</accession>
<evidence type="ECO:0000313" key="1">
    <source>
        <dbReference type="EMBL" id="KAJ8131335.1"/>
    </source>
</evidence>
<dbReference type="EMBL" id="JAPUUL010000310">
    <property type="protein sequence ID" value="KAJ8131335.1"/>
    <property type="molecule type" value="Genomic_DNA"/>
</dbReference>
<keyword evidence="2" id="KW-1185">Reference proteome</keyword>